<dbReference type="Pfam" id="PF18063">
    <property type="entry name" value="BB_PF"/>
    <property type="match status" value="1"/>
</dbReference>
<accession>A0A8J4V562</accession>
<dbReference type="InterPro" id="IPR038768">
    <property type="entry name" value="SmlA"/>
</dbReference>
<evidence type="ECO:0000313" key="3">
    <source>
        <dbReference type="Proteomes" id="UP000695562"/>
    </source>
</evidence>
<reference evidence="2" key="1">
    <citation type="submission" date="2020-01" db="EMBL/GenBank/DDBJ databases">
        <title>Development of genomics and gene disruption for Polysphondylium violaceum indicates a role for the polyketide synthase stlB in stalk morphogenesis.</title>
        <authorList>
            <person name="Narita B."/>
            <person name="Kawabe Y."/>
            <person name="Kin K."/>
            <person name="Saito T."/>
            <person name="Gibbs R."/>
            <person name="Kuspa A."/>
            <person name="Muzny D."/>
            <person name="Queller D."/>
            <person name="Richards S."/>
            <person name="Strassman J."/>
            <person name="Sucgang R."/>
            <person name="Worley K."/>
            <person name="Schaap P."/>
        </authorList>
    </citation>
    <scope>NUCLEOTIDE SEQUENCE</scope>
    <source>
        <strain evidence="2">QSvi11</strain>
    </source>
</reference>
<dbReference type="EMBL" id="AJWJ01000362">
    <property type="protein sequence ID" value="KAF2071564.1"/>
    <property type="molecule type" value="Genomic_DNA"/>
</dbReference>
<dbReference type="AlphaFoldDB" id="A0A8J4V562"/>
<comment type="caution">
    <text evidence="2">The sequence shown here is derived from an EMBL/GenBank/DDBJ whole genome shotgun (WGS) entry which is preliminary data.</text>
</comment>
<organism evidence="2 3">
    <name type="scientific">Polysphondylium violaceum</name>
    <dbReference type="NCBI Taxonomy" id="133409"/>
    <lineage>
        <taxon>Eukaryota</taxon>
        <taxon>Amoebozoa</taxon>
        <taxon>Evosea</taxon>
        <taxon>Eumycetozoa</taxon>
        <taxon>Dictyostelia</taxon>
        <taxon>Dictyosteliales</taxon>
        <taxon>Dictyosteliaceae</taxon>
        <taxon>Polysphondylium</taxon>
    </lineage>
</organism>
<evidence type="ECO:0000313" key="2">
    <source>
        <dbReference type="EMBL" id="KAF2071564.1"/>
    </source>
</evidence>
<gene>
    <name evidence="2" type="ORF">CYY_007116</name>
</gene>
<dbReference type="PANTHER" id="PTHR35884">
    <property type="entry name" value="SMALL AGGREGATE FORMATION PROTEIN"/>
    <property type="match status" value="1"/>
</dbReference>
<dbReference type="GO" id="GO:0031157">
    <property type="term" value="P:regulation of aggregate size involved in sorocarp development"/>
    <property type="evidence" value="ECO:0007669"/>
    <property type="project" value="InterPro"/>
</dbReference>
<proteinExistence type="predicted"/>
<evidence type="ECO:0000259" key="1">
    <source>
        <dbReference type="Pfam" id="PF18063"/>
    </source>
</evidence>
<feature type="domain" description="Monalysin Pore-forming" evidence="1">
    <location>
        <begin position="60"/>
        <end position="267"/>
    </location>
</feature>
<name>A0A8J4V562_9MYCE</name>
<dbReference type="Proteomes" id="UP000695562">
    <property type="component" value="Unassembled WGS sequence"/>
</dbReference>
<dbReference type="OrthoDB" id="2368263at2759"/>
<sequence>MSLESKIIDYLKRYLPANSFVRDQIIIKEIPDALKPPKIVENGMQPDLPKKFDPSQAVEVTSNFEIDRQIKLKDPPDSLVMVNTQFMDFQFLTDDHLDQMKPIAAYLIYLDSLTIPGTMSKAYSLKKGFTSNFEASVDVKASVSGGIEGVCDASLEVTTGFEYDETMQTEETVTTTETLTEGQYCIFQNGLLYGLKITIKSAVTLSGPLYLGILNITVYPPKDKINQPTYILYCFSSCYRNDPFTIRYSDDLYSPLSYEELIDYVTGDGWDRW</sequence>
<dbReference type="InterPro" id="IPR040927">
    <property type="entry name" value="PF_Monalysin"/>
</dbReference>
<dbReference type="PANTHER" id="PTHR35884:SF1">
    <property type="entry name" value="MONALYSIN BETA BARREL PORE-FORMING DOMAIN-CONTAINING PROTEIN-RELATED"/>
    <property type="match status" value="1"/>
</dbReference>
<protein>
    <recommendedName>
        <fullName evidence="1">Monalysin Pore-forming domain-containing protein</fullName>
    </recommendedName>
</protein>
<keyword evidence="3" id="KW-1185">Reference proteome</keyword>